<keyword evidence="4" id="KW-1185">Reference proteome</keyword>
<dbReference type="PANTHER" id="PTHR43037">
    <property type="entry name" value="UNNAMED PRODUCT-RELATED"/>
    <property type="match status" value="1"/>
</dbReference>
<dbReference type="AlphaFoldDB" id="A0A2S9GXM6"/>
<gene>
    <name evidence="3" type="ORF">S2091_2836</name>
</gene>
<evidence type="ECO:0000313" key="4">
    <source>
        <dbReference type="Proteomes" id="UP000237839"/>
    </source>
</evidence>
<reference evidence="3 4" key="1">
    <citation type="submission" date="2018-02" db="EMBL/GenBank/DDBJ databases">
        <title>Solimicrobium silvestre gen. nov., sp. nov., isolated from alpine forest soil.</title>
        <authorList>
            <person name="Margesin R."/>
            <person name="Albuquerque L."/>
            <person name="Zhang D.-C."/>
            <person name="Froufe H.J.C."/>
            <person name="Severino R."/>
            <person name="Roxo I."/>
            <person name="Egas C."/>
            <person name="Da Costa M.S."/>
        </authorList>
    </citation>
    <scope>NUCLEOTIDE SEQUENCE [LARGE SCALE GENOMIC DNA]</scope>
    <source>
        <strain evidence="3 4">S20-91</strain>
    </source>
</reference>
<dbReference type="InterPro" id="IPR050955">
    <property type="entry name" value="Plant_Biomass_Hydrol_Est"/>
</dbReference>
<proteinExistence type="predicted"/>
<dbReference type="InterPro" id="IPR010126">
    <property type="entry name" value="Esterase_phb"/>
</dbReference>
<dbReference type="OrthoDB" id="9767239at2"/>
<dbReference type="PANTHER" id="PTHR43037:SF1">
    <property type="entry name" value="BLL1128 PROTEIN"/>
    <property type="match status" value="1"/>
</dbReference>
<dbReference type="GO" id="GO:0016787">
    <property type="term" value="F:hydrolase activity"/>
    <property type="evidence" value="ECO:0007669"/>
    <property type="project" value="UniProtKB-KW"/>
</dbReference>
<evidence type="ECO:0000256" key="2">
    <source>
        <dbReference type="ARBA" id="ARBA00022801"/>
    </source>
</evidence>
<name>A0A2S9GXM6_9BURK</name>
<keyword evidence="1" id="KW-0732">Signal</keyword>
<dbReference type="Proteomes" id="UP000237839">
    <property type="component" value="Unassembled WGS sequence"/>
</dbReference>
<dbReference type="NCBIfam" id="TIGR01840">
    <property type="entry name" value="esterase_phb"/>
    <property type="match status" value="1"/>
</dbReference>
<comment type="caution">
    <text evidence="3">The sequence shown here is derived from an EMBL/GenBank/DDBJ whole genome shotgun (WGS) entry which is preliminary data.</text>
</comment>
<keyword evidence="2" id="KW-0378">Hydrolase</keyword>
<accession>A0A2S9GXM6</accession>
<organism evidence="3 4">
    <name type="scientific">Solimicrobium silvestre</name>
    <dbReference type="NCBI Taxonomy" id="2099400"/>
    <lineage>
        <taxon>Bacteria</taxon>
        <taxon>Pseudomonadati</taxon>
        <taxon>Pseudomonadota</taxon>
        <taxon>Betaproteobacteria</taxon>
        <taxon>Burkholderiales</taxon>
        <taxon>Oxalobacteraceae</taxon>
        <taxon>Solimicrobium</taxon>
    </lineage>
</organism>
<sequence length="344" mass="38579">MMKDSLSSKLPYNLKDAKQIIWRRTWNKPAARFLGTFLGLKQRFFNTVLRRKNELDDLGQSQFLNDSFTNFSGSLRYHLFIPSNHHAGMSLLVMLHGCNQDAEIFSVGTRMNEHAEQLGFMVLYPAQSGAANANKCWNWFKSANQYRNMGEPAVIAGMTKKIMREYAINSRKVYIAGLSSGAAMAYIVGSVYADIFAAIGVHSGLLYRGVNNIFSALAAMKAGSEQAGQTSEITEQELAPRITQPLIIFHGDNDQVVHAQNAIDLMAYHHQQEFFKQHSHHESEKNYSHTRTIYKDANGADLAEKWIIHGAGHAWSGGCVDGNFTDPKGPDASFEMLRFFMKLT</sequence>
<dbReference type="GO" id="GO:0005576">
    <property type="term" value="C:extracellular region"/>
    <property type="evidence" value="ECO:0007669"/>
    <property type="project" value="InterPro"/>
</dbReference>
<dbReference type="InterPro" id="IPR029058">
    <property type="entry name" value="AB_hydrolase_fold"/>
</dbReference>
<dbReference type="EMBL" id="PUGF01000013">
    <property type="protein sequence ID" value="PRC92461.1"/>
    <property type="molecule type" value="Genomic_DNA"/>
</dbReference>
<protein>
    <submittedName>
        <fullName evidence="3">Esterase, PHB depolymerase family</fullName>
    </submittedName>
</protein>
<evidence type="ECO:0000313" key="3">
    <source>
        <dbReference type="EMBL" id="PRC92461.1"/>
    </source>
</evidence>
<dbReference type="Pfam" id="PF10503">
    <property type="entry name" value="Esterase_PHB"/>
    <property type="match status" value="1"/>
</dbReference>
<dbReference type="SUPFAM" id="SSF53474">
    <property type="entry name" value="alpha/beta-Hydrolases"/>
    <property type="match status" value="1"/>
</dbReference>
<evidence type="ECO:0000256" key="1">
    <source>
        <dbReference type="ARBA" id="ARBA00022729"/>
    </source>
</evidence>
<dbReference type="RefSeq" id="WP_105532585.1">
    <property type="nucleotide sequence ID" value="NZ_PUGF01000013.1"/>
</dbReference>
<dbReference type="Gene3D" id="3.40.50.1820">
    <property type="entry name" value="alpha/beta hydrolase"/>
    <property type="match status" value="1"/>
</dbReference>